<dbReference type="SUPFAM" id="SSF51735">
    <property type="entry name" value="NAD(P)-binding Rossmann-fold domains"/>
    <property type="match status" value="1"/>
</dbReference>
<dbReference type="EMBL" id="CP062983">
    <property type="protein sequence ID" value="QPC85017.1"/>
    <property type="molecule type" value="Genomic_DNA"/>
</dbReference>
<evidence type="ECO:0000313" key="1">
    <source>
        <dbReference type="EMBL" id="QPC85017.1"/>
    </source>
</evidence>
<gene>
    <name evidence="1" type="ORF">G4Y79_11810</name>
</gene>
<dbReference type="InterPro" id="IPR036291">
    <property type="entry name" value="NAD(P)-bd_dom_sf"/>
</dbReference>
<dbReference type="Gene3D" id="3.40.50.720">
    <property type="entry name" value="NAD(P)-binding Rossmann-like Domain"/>
    <property type="match status" value="1"/>
</dbReference>
<name>A0A7S8IGS7_9CHLR</name>
<protein>
    <submittedName>
        <fullName evidence="1">Shikimate dehydrogenase</fullName>
    </submittedName>
</protein>
<evidence type="ECO:0000313" key="2">
    <source>
        <dbReference type="Proteomes" id="UP000594468"/>
    </source>
</evidence>
<dbReference type="Proteomes" id="UP000594468">
    <property type="component" value="Chromosome"/>
</dbReference>
<accession>A0A7S8IGS7</accession>
<proteinExistence type="predicted"/>
<keyword evidence="2" id="KW-1185">Reference proteome</keyword>
<reference evidence="1 2" key="1">
    <citation type="submission" date="2020-02" db="EMBL/GenBank/DDBJ databases">
        <authorList>
            <person name="Zheng R.K."/>
            <person name="Sun C.M."/>
        </authorList>
    </citation>
    <scope>NUCLEOTIDE SEQUENCE [LARGE SCALE GENOMIC DNA]</scope>
    <source>
        <strain evidence="2">rifampicinis</strain>
    </source>
</reference>
<dbReference type="KEGG" id="pmet:G4Y79_11810"/>
<dbReference type="RefSeq" id="WP_195173080.1">
    <property type="nucleotide sequence ID" value="NZ_CP062983.1"/>
</dbReference>
<organism evidence="1 2">
    <name type="scientific">Phototrophicus methaneseepsis</name>
    <dbReference type="NCBI Taxonomy" id="2710758"/>
    <lineage>
        <taxon>Bacteria</taxon>
        <taxon>Bacillati</taxon>
        <taxon>Chloroflexota</taxon>
        <taxon>Candidatus Thermofontia</taxon>
        <taxon>Phototrophicales</taxon>
        <taxon>Phototrophicaceae</taxon>
        <taxon>Phototrophicus</taxon>
    </lineage>
</organism>
<dbReference type="AlphaFoldDB" id="A0A7S8IGS7"/>
<sequence>MMNDDVVKKEQPTFYFIGVTTGQSSINKVFPLWMDILEHPEVKLEGIDHAIHDAPENYRQSVAQIKYDPNSLGALVTTHKIDLYNATRDMFDYFDPYAQVTGEISCISKRAGALRGHAKDPITASLSLGAIIENGYFAKTGGHVLSLGAGGAAVATLLNLINKPDKSDRPAKFIAIDLSQERLNHMQQMATQYDTDIEIEYIQSSDPTRNDEIMASLPDASIVINATGMGKDTPGSPITDEGIFPRKGIAWEFNYRGERDFMHQALRQADSRELQVEDGWVYFTHGWSQVIIEVLDIQLTPEIFKKLVEVASVVRSESAQ</sequence>